<proteinExistence type="predicted"/>
<sequence>MWQCDNQKFLDQRNYCQHPISKTKRNEIPKIFQTANLKNKSKSCCEKELERMEITDKVEYEYMCEKHNKFHLTRFATWGDDGEIDACKNYIYTYLHSELPENTSVANFTRQIFPSQVTQPTPGYALPPENQTVMVDGVYESFTLHVEANTTTVVIQNLHHFAEYNIKLVACREQYFDKEESITDTNYCSFASYVNVRTLHEPRFDRINSKHLAVDSHNGSKSDVYLSWKEPRNPNGIIVAYQIEHRRTDIKNYKPTRECITRKQHELSSGYVLKRLAPGKYGFRIQATSLAGDGEFTEMIYYVIEAKSSGFSNDKIKVDKGSESDPMEYLTSTGCPTVTFYHSNQENGFAAVCTLNGECREEMNLLEDEAPGFQNPIESHYVPHQLSAECDQNSDLSHLIGDLAVRKKLLNDDWTHKKFKKKLHGVSPLLIYTKQVATAVDDDSAMQYERVRVQEVHEMVWACNEGGEGEDAKENDVGKRPQGKSKKRWEKQITESVQSMAILATNIIGHQKPWTKTGDGPGHREAEFGNPWYRTEFIWVKKLRLKTRVRSADLMTPRIRKFWHYLRPKCGGRSVNIARFQAVFMQTSVE</sequence>
<dbReference type="CDD" id="cd00063">
    <property type="entry name" value="FN3"/>
    <property type="match status" value="1"/>
</dbReference>
<protein>
    <recommendedName>
        <fullName evidence="2">Fibronectin type-III domain-containing protein</fullName>
    </recommendedName>
</protein>
<evidence type="ECO:0000256" key="1">
    <source>
        <dbReference type="SAM" id="MobiDB-lite"/>
    </source>
</evidence>
<feature type="domain" description="Fibronectin type-III" evidence="2">
    <location>
        <begin position="210"/>
        <end position="309"/>
    </location>
</feature>
<evidence type="ECO:0000259" key="2">
    <source>
        <dbReference type="PROSITE" id="PS50853"/>
    </source>
</evidence>
<dbReference type="AlphaFoldDB" id="A0A7R9FM18"/>
<dbReference type="InterPro" id="IPR013783">
    <property type="entry name" value="Ig-like_fold"/>
</dbReference>
<dbReference type="PROSITE" id="PS50853">
    <property type="entry name" value="FN3"/>
    <property type="match status" value="1"/>
</dbReference>
<evidence type="ECO:0000313" key="3">
    <source>
        <dbReference type="EMBL" id="CAD7456130.1"/>
    </source>
</evidence>
<feature type="region of interest" description="Disordered" evidence="1">
    <location>
        <begin position="466"/>
        <end position="491"/>
    </location>
</feature>
<dbReference type="FunFam" id="2.60.40.10:FF:001941">
    <property type="entry name" value="Tyrosine-protein kinase receptor"/>
    <property type="match status" value="1"/>
</dbReference>
<name>A0A7R9FM18_9NEOP</name>
<dbReference type="InterPro" id="IPR003961">
    <property type="entry name" value="FN3_dom"/>
</dbReference>
<dbReference type="Pfam" id="PF00041">
    <property type="entry name" value="fn3"/>
    <property type="match status" value="1"/>
</dbReference>
<dbReference type="InterPro" id="IPR036116">
    <property type="entry name" value="FN3_sf"/>
</dbReference>
<dbReference type="SMART" id="SM00060">
    <property type="entry name" value="FN3"/>
    <property type="match status" value="1"/>
</dbReference>
<reference evidence="3" key="1">
    <citation type="submission" date="2020-11" db="EMBL/GenBank/DDBJ databases">
        <authorList>
            <person name="Tran Van P."/>
        </authorList>
    </citation>
    <scope>NUCLEOTIDE SEQUENCE</scope>
</reference>
<gene>
    <name evidence="3" type="ORF">TTEB3V08_LOCUS4167</name>
</gene>
<organism evidence="3">
    <name type="scientific">Timema tahoe</name>
    <dbReference type="NCBI Taxonomy" id="61484"/>
    <lineage>
        <taxon>Eukaryota</taxon>
        <taxon>Metazoa</taxon>
        <taxon>Ecdysozoa</taxon>
        <taxon>Arthropoda</taxon>
        <taxon>Hexapoda</taxon>
        <taxon>Insecta</taxon>
        <taxon>Pterygota</taxon>
        <taxon>Neoptera</taxon>
        <taxon>Polyneoptera</taxon>
        <taxon>Phasmatodea</taxon>
        <taxon>Timematodea</taxon>
        <taxon>Timematoidea</taxon>
        <taxon>Timematidae</taxon>
        <taxon>Timema</taxon>
    </lineage>
</organism>
<dbReference type="SUPFAM" id="SSF49265">
    <property type="entry name" value="Fibronectin type III"/>
    <property type="match status" value="1"/>
</dbReference>
<dbReference type="Gene3D" id="2.60.40.10">
    <property type="entry name" value="Immunoglobulins"/>
    <property type="match status" value="2"/>
</dbReference>
<dbReference type="EMBL" id="OE001149">
    <property type="protein sequence ID" value="CAD7456130.1"/>
    <property type="molecule type" value="Genomic_DNA"/>
</dbReference>
<feature type="compositionally biased region" description="Basic and acidic residues" evidence="1">
    <location>
        <begin position="470"/>
        <end position="479"/>
    </location>
</feature>
<accession>A0A7R9FM18</accession>